<sequence>MATGTYLLTDLPRQPHFSSRHYFPNEHTSICGPLSCRENSFDLLGTYSLDLSPPHRGRFRVSQSCLSDPQKHWIELKARLRNRLRTGGLCNIPSGFPFSLYPVSSPVRYEPYEVYEELFPSRRIFISFSPSNYANEQWFAWRISVCVDFGLWQTKTAFEGQRMVLAQVQMHSAVQSTPYWRFVQKDPSVILHALSASLELGVLITIMLGEMASREIIFVATNTLGHREILHLTKY</sequence>
<reference evidence="1" key="1">
    <citation type="submission" date="2023-06" db="EMBL/GenBank/DDBJ databases">
        <authorList>
            <consortium name="Lawrence Berkeley National Laboratory"/>
            <person name="Ahrendt S."/>
            <person name="Sahu N."/>
            <person name="Indic B."/>
            <person name="Wong-Bajracharya J."/>
            <person name="Merenyi Z."/>
            <person name="Ke H.-M."/>
            <person name="Monk M."/>
            <person name="Kocsube S."/>
            <person name="Drula E."/>
            <person name="Lipzen A."/>
            <person name="Balint B."/>
            <person name="Henrissat B."/>
            <person name="Andreopoulos B."/>
            <person name="Martin F.M."/>
            <person name="Harder C.B."/>
            <person name="Rigling D."/>
            <person name="Ford K.L."/>
            <person name="Foster G.D."/>
            <person name="Pangilinan J."/>
            <person name="Papanicolaou A."/>
            <person name="Barry K."/>
            <person name="LaButti K."/>
            <person name="Viragh M."/>
            <person name="Koriabine M."/>
            <person name="Yan M."/>
            <person name="Riley R."/>
            <person name="Champramary S."/>
            <person name="Plett K.L."/>
            <person name="Tsai I.J."/>
            <person name="Slot J."/>
            <person name="Sipos G."/>
            <person name="Plett J."/>
            <person name="Nagy L.G."/>
            <person name="Grigoriev I.V."/>
        </authorList>
    </citation>
    <scope>NUCLEOTIDE SEQUENCE</scope>
    <source>
        <strain evidence="1">ICMP 16352</strain>
    </source>
</reference>
<dbReference type="EMBL" id="JAUEPR010000038">
    <property type="protein sequence ID" value="KAK0472712.1"/>
    <property type="molecule type" value="Genomic_DNA"/>
</dbReference>
<dbReference type="AlphaFoldDB" id="A0AA39NVK8"/>
<organism evidence="1 2">
    <name type="scientific">Armillaria novae-zelandiae</name>
    <dbReference type="NCBI Taxonomy" id="153914"/>
    <lineage>
        <taxon>Eukaryota</taxon>
        <taxon>Fungi</taxon>
        <taxon>Dikarya</taxon>
        <taxon>Basidiomycota</taxon>
        <taxon>Agaricomycotina</taxon>
        <taxon>Agaricomycetes</taxon>
        <taxon>Agaricomycetidae</taxon>
        <taxon>Agaricales</taxon>
        <taxon>Marasmiineae</taxon>
        <taxon>Physalacriaceae</taxon>
        <taxon>Armillaria</taxon>
    </lineage>
</organism>
<keyword evidence="2" id="KW-1185">Reference proteome</keyword>
<name>A0AA39NVK8_9AGAR</name>
<evidence type="ECO:0000313" key="2">
    <source>
        <dbReference type="Proteomes" id="UP001175227"/>
    </source>
</evidence>
<dbReference type="Proteomes" id="UP001175227">
    <property type="component" value="Unassembled WGS sequence"/>
</dbReference>
<accession>A0AA39NVK8</accession>
<proteinExistence type="predicted"/>
<comment type="caution">
    <text evidence="1">The sequence shown here is derived from an EMBL/GenBank/DDBJ whole genome shotgun (WGS) entry which is preliminary data.</text>
</comment>
<protein>
    <submittedName>
        <fullName evidence="1">Uncharacterized protein</fullName>
    </submittedName>
</protein>
<evidence type="ECO:0000313" key="1">
    <source>
        <dbReference type="EMBL" id="KAK0472712.1"/>
    </source>
</evidence>
<gene>
    <name evidence="1" type="ORF">IW261DRAFT_1506515</name>
</gene>